<feature type="region of interest" description="Disordered" evidence="1">
    <location>
        <begin position="222"/>
        <end position="241"/>
    </location>
</feature>
<evidence type="ECO:0000256" key="1">
    <source>
        <dbReference type="SAM" id="MobiDB-lite"/>
    </source>
</evidence>
<feature type="domain" description="C2H2-type" evidence="2">
    <location>
        <begin position="8"/>
        <end position="30"/>
    </location>
</feature>
<evidence type="ECO:0000259" key="2">
    <source>
        <dbReference type="PROSITE" id="PS00028"/>
    </source>
</evidence>
<reference evidence="3 4" key="1">
    <citation type="journal article" date="2018" name="Nat. Ecol. Evol.">
        <title>Pezizomycetes genomes reveal the molecular basis of ectomycorrhizal truffle lifestyle.</title>
        <authorList>
            <person name="Murat C."/>
            <person name="Payen T."/>
            <person name="Noel B."/>
            <person name="Kuo A."/>
            <person name="Morin E."/>
            <person name="Chen J."/>
            <person name="Kohler A."/>
            <person name="Krizsan K."/>
            <person name="Balestrini R."/>
            <person name="Da Silva C."/>
            <person name="Montanini B."/>
            <person name="Hainaut M."/>
            <person name="Levati E."/>
            <person name="Barry K.W."/>
            <person name="Belfiori B."/>
            <person name="Cichocki N."/>
            <person name="Clum A."/>
            <person name="Dockter R.B."/>
            <person name="Fauchery L."/>
            <person name="Guy J."/>
            <person name="Iotti M."/>
            <person name="Le Tacon F."/>
            <person name="Lindquist E.A."/>
            <person name="Lipzen A."/>
            <person name="Malagnac F."/>
            <person name="Mello A."/>
            <person name="Molinier V."/>
            <person name="Miyauchi S."/>
            <person name="Poulain J."/>
            <person name="Riccioni C."/>
            <person name="Rubini A."/>
            <person name="Sitrit Y."/>
            <person name="Splivallo R."/>
            <person name="Traeger S."/>
            <person name="Wang M."/>
            <person name="Zifcakova L."/>
            <person name="Wipf D."/>
            <person name="Zambonelli A."/>
            <person name="Paolocci F."/>
            <person name="Nowrousian M."/>
            <person name="Ottonello S."/>
            <person name="Baldrian P."/>
            <person name="Spatafora J.W."/>
            <person name="Henrissat B."/>
            <person name="Nagy L.G."/>
            <person name="Aury J.M."/>
            <person name="Wincker P."/>
            <person name="Grigoriev I.V."/>
            <person name="Bonfante P."/>
            <person name="Martin F.M."/>
        </authorList>
    </citation>
    <scope>NUCLEOTIDE SEQUENCE [LARGE SCALE GENOMIC DNA]</scope>
    <source>
        <strain evidence="3 4">RN42</strain>
    </source>
</reference>
<proteinExistence type="predicted"/>
<dbReference type="EMBL" id="ML119861">
    <property type="protein sequence ID" value="RPA72455.1"/>
    <property type="molecule type" value="Genomic_DNA"/>
</dbReference>
<feature type="region of interest" description="Disordered" evidence="1">
    <location>
        <begin position="189"/>
        <end position="211"/>
    </location>
</feature>
<dbReference type="Proteomes" id="UP000275078">
    <property type="component" value="Unassembled WGS sequence"/>
</dbReference>
<accession>A0A3N4HDY2</accession>
<dbReference type="SMART" id="SM00355">
    <property type="entry name" value="ZnF_C2H2"/>
    <property type="match status" value="2"/>
</dbReference>
<organism evidence="3 4">
    <name type="scientific">Ascobolus immersus RN42</name>
    <dbReference type="NCBI Taxonomy" id="1160509"/>
    <lineage>
        <taxon>Eukaryota</taxon>
        <taxon>Fungi</taxon>
        <taxon>Dikarya</taxon>
        <taxon>Ascomycota</taxon>
        <taxon>Pezizomycotina</taxon>
        <taxon>Pezizomycetes</taxon>
        <taxon>Pezizales</taxon>
        <taxon>Ascobolaceae</taxon>
        <taxon>Ascobolus</taxon>
    </lineage>
</organism>
<protein>
    <recommendedName>
        <fullName evidence="2">C2H2-type domain-containing protein</fullName>
    </recommendedName>
</protein>
<dbReference type="InterPro" id="IPR013087">
    <property type="entry name" value="Znf_C2H2_type"/>
</dbReference>
<gene>
    <name evidence="3" type="ORF">BJ508DRAFT_73556</name>
</gene>
<evidence type="ECO:0000313" key="3">
    <source>
        <dbReference type="EMBL" id="RPA72455.1"/>
    </source>
</evidence>
<dbReference type="AlphaFoldDB" id="A0A3N4HDY2"/>
<name>A0A3N4HDY2_ASCIM</name>
<dbReference type="PROSITE" id="PS00028">
    <property type="entry name" value="ZINC_FINGER_C2H2_1"/>
    <property type="match status" value="1"/>
</dbReference>
<keyword evidence="4" id="KW-1185">Reference proteome</keyword>
<evidence type="ECO:0000313" key="4">
    <source>
        <dbReference type="Proteomes" id="UP000275078"/>
    </source>
</evidence>
<sequence>MPPKGLKCSRGCSPIFSTLQEREEHILKVHILADHYGKYAEFVDLPIFDYVIRVWRAHDGRRVDSLSCPVDKCAFNTKDARYLQDHVDEVHMKDGENDVIHISSINKVGAFPCKSITPESYSARKLTCTAKGFNFTLRRPPPEVCSGFGSRSRMVVEPPRRVFTTAATSTSEDGFETVSNPAMTKDAITSTSDDNMETPIIPTTTNDAATSTSDYAAGISTLDRGTSPGLEHEEIENPTGTKRKLEEDDVDAIESLRRRTKRQITEVMDSVSALDVDEVKLKEVEQRIASIRRLHALCLRTLKDVDEDRIEEEQPEIPRAVELPALRSSPADMAGLSGWLDVYKSD</sequence>